<dbReference type="GO" id="GO:0005634">
    <property type="term" value="C:nucleus"/>
    <property type="evidence" value="ECO:0007669"/>
    <property type="project" value="TreeGrafter"/>
</dbReference>
<dbReference type="Proteomes" id="UP000800094">
    <property type="component" value="Unassembled WGS sequence"/>
</dbReference>
<feature type="region of interest" description="Disordered" evidence="4">
    <location>
        <begin position="472"/>
        <end position="506"/>
    </location>
</feature>
<keyword evidence="2 3" id="KW-0067">ATP-binding</keyword>
<dbReference type="GO" id="GO:0005524">
    <property type="term" value="F:ATP binding"/>
    <property type="evidence" value="ECO:0007669"/>
    <property type="project" value="UniProtKB-UniRule"/>
</dbReference>
<gene>
    <name evidence="6" type="ORF">BU26DRAFT_246694</name>
</gene>
<evidence type="ECO:0000313" key="7">
    <source>
        <dbReference type="Proteomes" id="UP000800094"/>
    </source>
</evidence>
<accession>A0A6A6INE2</accession>
<sequence>MDSSTDASLPLRPPRVLAVEEGKDYLLEPEDELPYRLIRSLGHGHSGNVEEVEDTVTGAVFARKTIRIYGPRDKDGRRRVFDNEINIIRNLASHHHIIRIFATYIGKREVGLILQPVADEGDLDAFLDRFREDMEESETSGVRQVDQAKVATLKRAFGCLAGGLAFMHKQRIRHKDIKPRNILIHRGSVVYTDFGYSLDSSQTLHSTTAGQPDFLTRRYSAPEVLDYGSRNSKSDVFSLGCVFIEILSALDQSLEVDPGQCFNDAMDDIHRQLSESGSNALKGFRADLSGVCALMTAREPADRCTASQVVLKLLRNSGYFCNGCQQTDYTRFPTEYHQRQLQSDPEQARAIGFDVGNLSTILSPPAGSYPVSADTHLSSVASESYATQLHTTTSESPSLTRKEVIKAEINDASQMASGASETAVPDNQVAVIGSFVWTWSAPHQDFYYVTRDGQGGYTYHWYKDTQVYGKGSTSSSLETLRPRGCFSTDSSQTAESSQSLRPHMPKGVSPYIRQQLPDLIVGTPERGWYEKLDSSIFILVTH</sequence>
<dbReference type="SMART" id="SM00220">
    <property type="entry name" value="S_TKc"/>
    <property type="match status" value="1"/>
</dbReference>
<organism evidence="6 7">
    <name type="scientific">Trematosphaeria pertusa</name>
    <dbReference type="NCBI Taxonomy" id="390896"/>
    <lineage>
        <taxon>Eukaryota</taxon>
        <taxon>Fungi</taxon>
        <taxon>Dikarya</taxon>
        <taxon>Ascomycota</taxon>
        <taxon>Pezizomycotina</taxon>
        <taxon>Dothideomycetes</taxon>
        <taxon>Pleosporomycetidae</taxon>
        <taxon>Pleosporales</taxon>
        <taxon>Massarineae</taxon>
        <taxon>Trematosphaeriaceae</taxon>
        <taxon>Trematosphaeria</taxon>
    </lineage>
</organism>
<evidence type="ECO:0000256" key="1">
    <source>
        <dbReference type="ARBA" id="ARBA00022741"/>
    </source>
</evidence>
<dbReference type="Gene3D" id="3.30.200.20">
    <property type="entry name" value="Phosphorylase Kinase, domain 1"/>
    <property type="match status" value="1"/>
</dbReference>
<dbReference type="EMBL" id="ML987192">
    <property type="protein sequence ID" value="KAF2251906.1"/>
    <property type="molecule type" value="Genomic_DNA"/>
</dbReference>
<evidence type="ECO:0000256" key="3">
    <source>
        <dbReference type="PROSITE-ProRule" id="PRU10141"/>
    </source>
</evidence>
<evidence type="ECO:0000313" key="6">
    <source>
        <dbReference type="EMBL" id="KAF2251906.1"/>
    </source>
</evidence>
<evidence type="ECO:0000256" key="2">
    <source>
        <dbReference type="ARBA" id="ARBA00022840"/>
    </source>
</evidence>
<keyword evidence="7" id="KW-1185">Reference proteome</keyword>
<dbReference type="PROSITE" id="PS00108">
    <property type="entry name" value="PROTEIN_KINASE_ST"/>
    <property type="match status" value="1"/>
</dbReference>
<dbReference type="PANTHER" id="PTHR44167">
    <property type="entry name" value="OVARIAN-SPECIFIC SERINE/THREONINE-PROTEIN KINASE LOK-RELATED"/>
    <property type="match status" value="1"/>
</dbReference>
<feature type="binding site" evidence="3">
    <location>
        <position position="64"/>
    </location>
    <ligand>
        <name>ATP</name>
        <dbReference type="ChEBI" id="CHEBI:30616"/>
    </ligand>
</feature>
<dbReference type="PANTHER" id="PTHR44167:SF30">
    <property type="entry name" value="PHOSPHORYLASE KINASE"/>
    <property type="match status" value="1"/>
</dbReference>
<keyword evidence="6" id="KW-0808">Transferase</keyword>
<keyword evidence="1 3" id="KW-0547">Nucleotide-binding</keyword>
<dbReference type="AlphaFoldDB" id="A0A6A6INE2"/>
<dbReference type="InterPro" id="IPR017441">
    <property type="entry name" value="Protein_kinase_ATP_BS"/>
</dbReference>
<reference evidence="6" key="1">
    <citation type="journal article" date="2020" name="Stud. Mycol.">
        <title>101 Dothideomycetes genomes: a test case for predicting lifestyles and emergence of pathogens.</title>
        <authorList>
            <person name="Haridas S."/>
            <person name="Albert R."/>
            <person name="Binder M."/>
            <person name="Bloem J."/>
            <person name="Labutti K."/>
            <person name="Salamov A."/>
            <person name="Andreopoulos B."/>
            <person name="Baker S."/>
            <person name="Barry K."/>
            <person name="Bills G."/>
            <person name="Bluhm B."/>
            <person name="Cannon C."/>
            <person name="Castanera R."/>
            <person name="Culley D."/>
            <person name="Daum C."/>
            <person name="Ezra D."/>
            <person name="Gonzalez J."/>
            <person name="Henrissat B."/>
            <person name="Kuo A."/>
            <person name="Liang C."/>
            <person name="Lipzen A."/>
            <person name="Lutzoni F."/>
            <person name="Magnuson J."/>
            <person name="Mondo S."/>
            <person name="Nolan M."/>
            <person name="Ohm R."/>
            <person name="Pangilinan J."/>
            <person name="Park H.-J."/>
            <person name="Ramirez L."/>
            <person name="Alfaro M."/>
            <person name="Sun H."/>
            <person name="Tritt A."/>
            <person name="Yoshinaga Y."/>
            <person name="Zwiers L.-H."/>
            <person name="Turgeon B."/>
            <person name="Goodwin S."/>
            <person name="Spatafora J."/>
            <person name="Crous P."/>
            <person name="Grigoriev I."/>
        </authorList>
    </citation>
    <scope>NUCLEOTIDE SEQUENCE</scope>
    <source>
        <strain evidence="6">CBS 122368</strain>
    </source>
</reference>
<dbReference type="GO" id="GO:0004674">
    <property type="term" value="F:protein serine/threonine kinase activity"/>
    <property type="evidence" value="ECO:0007669"/>
    <property type="project" value="TreeGrafter"/>
</dbReference>
<proteinExistence type="predicted"/>
<dbReference type="PROSITE" id="PS50011">
    <property type="entry name" value="PROTEIN_KINASE_DOM"/>
    <property type="match status" value="1"/>
</dbReference>
<dbReference type="OrthoDB" id="4062651at2759"/>
<feature type="compositionally biased region" description="Polar residues" evidence="4">
    <location>
        <begin position="487"/>
        <end position="500"/>
    </location>
</feature>
<dbReference type="RefSeq" id="XP_033686910.1">
    <property type="nucleotide sequence ID" value="XM_033821088.1"/>
</dbReference>
<dbReference type="PROSITE" id="PS00107">
    <property type="entry name" value="PROTEIN_KINASE_ATP"/>
    <property type="match status" value="1"/>
</dbReference>
<protein>
    <submittedName>
        <fullName evidence="6">Kinase-like protein</fullName>
    </submittedName>
</protein>
<dbReference type="CDD" id="cd00180">
    <property type="entry name" value="PKc"/>
    <property type="match status" value="1"/>
</dbReference>
<dbReference type="Pfam" id="PF00069">
    <property type="entry name" value="Pkinase"/>
    <property type="match status" value="1"/>
</dbReference>
<dbReference type="GeneID" id="54574418"/>
<dbReference type="GO" id="GO:0044773">
    <property type="term" value="P:mitotic DNA damage checkpoint signaling"/>
    <property type="evidence" value="ECO:0007669"/>
    <property type="project" value="TreeGrafter"/>
</dbReference>
<dbReference type="InterPro" id="IPR008271">
    <property type="entry name" value="Ser/Thr_kinase_AS"/>
</dbReference>
<keyword evidence="6" id="KW-0418">Kinase</keyword>
<feature type="domain" description="Protein kinase" evidence="5">
    <location>
        <begin position="35"/>
        <end position="320"/>
    </location>
</feature>
<dbReference type="InterPro" id="IPR000719">
    <property type="entry name" value="Prot_kinase_dom"/>
</dbReference>
<evidence type="ECO:0000256" key="4">
    <source>
        <dbReference type="SAM" id="MobiDB-lite"/>
    </source>
</evidence>
<dbReference type="SUPFAM" id="SSF56112">
    <property type="entry name" value="Protein kinase-like (PK-like)"/>
    <property type="match status" value="1"/>
</dbReference>
<name>A0A6A6INE2_9PLEO</name>
<dbReference type="Gene3D" id="1.10.510.10">
    <property type="entry name" value="Transferase(Phosphotransferase) domain 1"/>
    <property type="match status" value="1"/>
</dbReference>
<dbReference type="InterPro" id="IPR011009">
    <property type="entry name" value="Kinase-like_dom_sf"/>
</dbReference>
<evidence type="ECO:0000259" key="5">
    <source>
        <dbReference type="PROSITE" id="PS50011"/>
    </source>
</evidence>